<dbReference type="InParanoid" id="E4XHL6"/>
<evidence type="ECO:0000313" key="2">
    <source>
        <dbReference type="EMBL" id="CBY10164.1"/>
    </source>
</evidence>
<dbReference type="SMART" id="SM00248">
    <property type="entry name" value="ANK"/>
    <property type="match status" value="1"/>
</dbReference>
<dbReference type="OrthoDB" id="496981at2759"/>
<dbReference type="InterPro" id="IPR036770">
    <property type="entry name" value="Ankyrin_rpt-contain_sf"/>
</dbReference>
<reference evidence="2" key="1">
    <citation type="journal article" date="2010" name="Science">
        <title>Plasticity of animal genome architecture unmasked by rapid evolution of a pelagic tunicate.</title>
        <authorList>
            <person name="Denoeud F."/>
            <person name="Henriet S."/>
            <person name="Mungpakdee S."/>
            <person name="Aury J.M."/>
            <person name="Da Silva C."/>
            <person name="Brinkmann H."/>
            <person name="Mikhaleva J."/>
            <person name="Olsen L.C."/>
            <person name="Jubin C."/>
            <person name="Canestro C."/>
            <person name="Bouquet J.M."/>
            <person name="Danks G."/>
            <person name="Poulain J."/>
            <person name="Campsteijn C."/>
            <person name="Adamski M."/>
            <person name="Cross I."/>
            <person name="Yadetie F."/>
            <person name="Muffato M."/>
            <person name="Louis A."/>
            <person name="Butcher S."/>
            <person name="Tsagkogeorga G."/>
            <person name="Konrad A."/>
            <person name="Singh S."/>
            <person name="Jensen M.F."/>
            <person name="Cong E.H."/>
            <person name="Eikeseth-Otteraa H."/>
            <person name="Noel B."/>
            <person name="Anthouard V."/>
            <person name="Porcel B.M."/>
            <person name="Kachouri-Lafond R."/>
            <person name="Nishino A."/>
            <person name="Ugolini M."/>
            <person name="Chourrout P."/>
            <person name="Nishida H."/>
            <person name="Aasland R."/>
            <person name="Huzurbazar S."/>
            <person name="Westhof E."/>
            <person name="Delsuc F."/>
            <person name="Lehrach H."/>
            <person name="Reinhardt R."/>
            <person name="Weissenbach J."/>
            <person name="Roy S.W."/>
            <person name="Artiguenave F."/>
            <person name="Postlethwait J.H."/>
            <person name="Manak J.R."/>
            <person name="Thompson E.M."/>
            <person name="Jaillon O."/>
            <person name="Du Pasquier L."/>
            <person name="Boudinot P."/>
            <person name="Liberles D.A."/>
            <person name="Volff J.N."/>
            <person name="Philippe H."/>
            <person name="Lenhard B."/>
            <person name="Roest Crollius H."/>
            <person name="Wincker P."/>
            <person name="Chourrout D."/>
        </authorList>
    </citation>
    <scope>NUCLEOTIDE SEQUENCE [LARGE SCALE GENOMIC DNA]</scope>
</reference>
<dbReference type="PROSITE" id="PS50297">
    <property type="entry name" value="ANK_REP_REGION"/>
    <property type="match status" value="1"/>
</dbReference>
<dbReference type="SUPFAM" id="SSF48403">
    <property type="entry name" value="Ankyrin repeat"/>
    <property type="match status" value="1"/>
</dbReference>
<dbReference type="Pfam" id="PF00023">
    <property type="entry name" value="Ank"/>
    <property type="match status" value="1"/>
</dbReference>
<name>E4XHL6_OIKDI</name>
<dbReference type="EMBL" id="FN653051">
    <property type="protein sequence ID" value="CBY10164.1"/>
    <property type="molecule type" value="Genomic_DNA"/>
</dbReference>
<evidence type="ECO:0000256" key="1">
    <source>
        <dbReference type="PROSITE-ProRule" id="PRU00023"/>
    </source>
</evidence>
<dbReference type="InterPro" id="IPR039195">
    <property type="entry name" value="ANKRD40"/>
</dbReference>
<dbReference type="Proteomes" id="UP000001307">
    <property type="component" value="Unassembled WGS sequence"/>
</dbReference>
<protein>
    <submittedName>
        <fullName evidence="2">Uncharacterized protein</fullName>
    </submittedName>
</protein>
<dbReference type="Gene3D" id="1.25.40.20">
    <property type="entry name" value="Ankyrin repeat-containing domain"/>
    <property type="match status" value="1"/>
</dbReference>
<sequence>MRRDLPLSRKTSEKVLAPDELKALFAKRDEKLEQKRIFIGKIIKRLRNASRTGHFENIKKILKQLKIKDHIDAGTSQGLTALHWAAARGHFIIVKLLLENGANPTILTSRGKTAADLTRFMDVRKLLLEEEEFWIQTYGRNISSSFINKSLSSKVDPLDAYDEYICKLEQQIRDGKNSSSARINSRKTLDPRLRRSTSLLALTHKTSLPGLK</sequence>
<accession>E4XHL6</accession>
<dbReference type="InterPro" id="IPR002110">
    <property type="entry name" value="Ankyrin_rpt"/>
</dbReference>
<dbReference type="AlphaFoldDB" id="E4XHL6"/>
<dbReference type="PANTHER" id="PTHR24192:SF3">
    <property type="entry name" value="ANKYRIN REPEAT DOMAIN 40"/>
    <property type="match status" value="1"/>
</dbReference>
<evidence type="ECO:0000313" key="3">
    <source>
        <dbReference type="Proteomes" id="UP000001307"/>
    </source>
</evidence>
<keyword evidence="1" id="KW-0040">ANK repeat</keyword>
<dbReference type="PROSITE" id="PS50088">
    <property type="entry name" value="ANK_REPEAT"/>
    <property type="match status" value="1"/>
</dbReference>
<gene>
    <name evidence="2" type="ORF">GSOID_T00010995001</name>
</gene>
<keyword evidence="3" id="KW-1185">Reference proteome</keyword>
<organism evidence="2">
    <name type="scientific">Oikopleura dioica</name>
    <name type="common">Tunicate</name>
    <dbReference type="NCBI Taxonomy" id="34765"/>
    <lineage>
        <taxon>Eukaryota</taxon>
        <taxon>Metazoa</taxon>
        <taxon>Chordata</taxon>
        <taxon>Tunicata</taxon>
        <taxon>Appendicularia</taxon>
        <taxon>Copelata</taxon>
        <taxon>Oikopleuridae</taxon>
        <taxon>Oikopleura</taxon>
    </lineage>
</organism>
<proteinExistence type="predicted"/>
<dbReference type="PANTHER" id="PTHR24192">
    <property type="entry name" value="ANKYRIN REPEAT DOMAIN 40"/>
    <property type="match status" value="1"/>
</dbReference>
<feature type="repeat" description="ANK" evidence="1">
    <location>
        <begin position="77"/>
        <end position="109"/>
    </location>
</feature>